<evidence type="ECO:0000313" key="3">
    <source>
        <dbReference type="Proteomes" id="UP000567293"/>
    </source>
</evidence>
<dbReference type="EMBL" id="JACDQQ010002596">
    <property type="protein sequence ID" value="MBA0088619.1"/>
    <property type="molecule type" value="Genomic_DNA"/>
</dbReference>
<dbReference type="Pfam" id="PF19135">
    <property type="entry name" value="DUF5818"/>
    <property type="match status" value="1"/>
</dbReference>
<organism evidence="2 3">
    <name type="scientific">Candidatus Acidiferrum panamense</name>
    <dbReference type="NCBI Taxonomy" id="2741543"/>
    <lineage>
        <taxon>Bacteria</taxon>
        <taxon>Pseudomonadati</taxon>
        <taxon>Acidobacteriota</taxon>
        <taxon>Terriglobia</taxon>
        <taxon>Candidatus Acidiferrales</taxon>
        <taxon>Candidatus Acidiferrum</taxon>
    </lineage>
</organism>
<feature type="chain" id="PRO_5031529642" evidence="1">
    <location>
        <begin position="21"/>
        <end position="98"/>
    </location>
</feature>
<feature type="signal peptide" evidence="1">
    <location>
        <begin position="1"/>
        <end position="20"/>
    </location>
</feature>
<evidence type="ECO:0000256" key="1">
    <source>
        <dbReference type="SAM" id="SignalP"/>
    </source>
</evidence>
<evidence type="ECO:0000313" key="2">
    <source>
        <dbReference type="EMBL" id="MBA0088619.1"/>
    </source>
</evidence>
<protein>
    <submittedName>
        <fullName evidence="2">Uncharacterized protein</fullName>
    </submittedName>
</protein>
<name>A0A7V8SZX4_9BACT</name>
<dbReference type="Proteomes" id="UP000567293">
    <property type="component" value="Unassembled WGS sequence"/>
</dbReference>
<dbReference type="InterPro" id="IPR043856">
    <property type="entry name" value="DUF5818"/>
</dbReference>
<keyword evidence="1" id="KW-0732">Signal</keyword>
<gene>
    <name evidence="2" type="ORF">HRJ53_26830</name>
</gene>
<comment type="caution">
    <text evidence="2">The sequence shown here is derived from an EMBL/GenBank/DDBJ whole genome shotgun (WGS) entry which is preliminary data.</text>
</comment>
<proteinExistence type="predicted"/>
<accession>A0A7V8SZX4</accession>
<dbReference type="AlphaFoldDB" id="A0A7V8SZX4"/>
<reference evidence="2" key="1">
    <citation type="submission" date="2020-06" db="EMBL/GenBank/DDBJ databases">
        <title>Legume-microbial interactions unlock mineral nutrients during tropical forest succession.</title>
        <authorList>
            <person name="Epihov D.Z."/>
        </authorList>
    </citation>
    <scope>NUCLEOTIDE SEQUENCE [LARGE SCALE GENOMIC DNA]</scope>
    <source>
        <strain evidence="2">Pan2503</strain>
    </source>
</reference>
<keyword evidence="3" id="KW-1185">Reference proteome</keyword>
<sequence length="98" mass="10043">MNKAILAFALAAGLSTSAMAAAFKGYIIDEKCSKVASMKGDVDCANKCIKGGSPAVLLTDDGKVYKIADQAKVTPMAGKEVTINGKLSGDTITVDSVK</sequence>